<dbReference type="InterPro" id="IPR051309">
    <property type="entry name" value="ABCF_ATPase"/>
</dbReference>
<sequence length="630" mass="72513">MNTYVMENATKTVGEKTLFTNVSFHIQEKERVGLIGINGTGKTSLLAMIARLDDGDGCNRIHANDYSIGYVMQDMPFDEQETVIEHVFKGQSIIMKTMRNYELALAELQEDPESVEKQEKLFRYQKEMDTYNAWDANANAKVILSKLGISQIHQKMSELSGGQQKRVSLAQVLVETPDLLILDEPTNHLDTESVQWLTHFLNNYPNAVLLVSHDRYFLDSVTTRMIELSNKQLYSYQGNYQQFIQAKAEREANEAATSAKRKNLYRNELAWMRRGAKARTTKQKARIQRFENLEDSLSKDNGKQQVDMNVQGARLGKQVVELKNISKSFHNREFVKDFSLLVKPGDRIGIVGANGEGKSTLLNIIAGTLSIDTGERIVGQTVKFAYFTQTMEPVNGDQRMIEYVRESGEVVHTSEGEAISVAQMLERFLFPLHTHGTLVRKLSGGEKRRLYLLKLLMQKPNVLLLDEPTNDLDTETLTVLEQYLEEFSGVVITVSHDRYFLDKVVDHLLVFRGHGVIEHYLGEYTEFLESEAEREKKQNLQNVEKIAPVKQERKTTTTKRLSYKEQIEWEALTPEMEKLEERLLEIDEELQRVGSDFEKAQQLFDEQHLTNERLESLIERWSELEEKQNN</sequence>
<name>A0A7S8CAY4_9BACI</name>
<dbReference type="InterPro" id="IPR003593">
    <property type="entry name" value="AAA+_ATPase"/>
</dbReference>
<accession>A0A7S8CAY4</accession>
<dbReference type="GO" id="GO:0003677">
    <property type="term" value="F:DNA binding"/>
    <property type="evidence" value="ECO:0007669"/>
    <property type="project" value="InterPro"/>
</dbReference>
<dbReference type="Pfam" id="PF16326">
    <property type="entry name" value="ABC_tran_CTD"/>
    <property type="match status" value="1"/>
</dbReference>
<keyword evidence="3 5" id="KW-0067">ATP-binding</keyword>
<dbReference type="GO" id="GO:0016887">
    <property type="term" value="F:ATP hydrolysis activity"/>
    <property type="evidence" value="ECO:0007669"/>
    <property type="project" value="InterPro"/>
</dbReference>
<evidence type="ECO:0000256" key="3">
    <source>
        <dbReference type="ARBA" id="ARBA00022840"/>
    </source>
</evidence>
<dbReference type="PROSITE" id="PS00211">
    <property type="entry name" value="ABC_TRANSPORTER_1"/>
    <property type="match status" value="1"/>
</dbReference>
<dbReference type="AlphaFoldDB" id="A0A7S8CAY4"/>
<dbReference type="PANTHER" id="PTHR42855:SF1">
    <property type="entry name" value="ABC TRANSPORTER DOMAIN-CONTAINING PROTEIN"/>
    <property type="match status" value="1"/>
</dbReference>
<dbReference type="PROSITE" id="PS50893">
    <property type="entry name" value="ABC_TRANSPORTER_2"/>
    <property type="match status" value="2"/>
</dbReference>
<dbReference type="SMART" id="SM00382">
    <property type="entry name" value="AAA"/>
    <property type="match status" value="2"/>
</dbReference>
<dbReference type="Gene3D" id="3.40.50.300">
    <property type="entry name" value="P-loop containing nucleotide triphosphate hydrolases"/>
    <property type="match status" value="2"/>
</dbReference>
<keyword evidence="6" id="KW-1185">Reference proteome</keyword>
<evidence type="ECO:0000313" key="5">
    <source>
        <dbReference type="EMBL" id="QPC46629.1"/>
    </source>
</evidence>
<feature type="domain" description="ABC transporter" evidence="4">
    <location>
        <begin position="4"/>
        <end position="255"/>
    </location>
</feature>
<dbReference type="FunFam" id="3.40.50.300:FF:000309">
    <property type="entry name" value="ABC transporter ATP-binding protein"/>
    <property type="match status" value="1"/>
</dbReference>
<evidence type="ECO:0000256" key="1">
    <source>
        <dbReference type="ARBA" id="ARBA00022737"/>
    </source>
</evidence>
<feature type="domain" description="ABC transporter" evidence="4">
    <location>
        <begin position="320"/>
        <end position="540"/>
    </location>
</feature>
<keyword evidence="1" id="KW-0677">Repeat</keyword>
<gene>
    <name evidence="5" type="ORF">G8O30_06470</name>
</gene>
<organism evidence="5 6">
    <name type="scientific">Mangrovibacillus cuniculi</name>
    <dbReference type="NCBI Taxonomy" id="2593652"/>
    <lineage>
        <taxon>Bacteria</taxon>
        <taxon>Bacillati</taxon>
        <taxon>Bacillota</taxon>
        <taxon>Bacilli</taxon>
        <taxon>Bacillales</taxon>
        <taxon>Bacillaceae</taxon>
        <taxon>Mangrovibacillus</taxon>
    </lineage>
</organism>
<dbReference type="Gene3D" id="1.10.287.380">
    <property type="entry name" value="Valyl-tRNA synthetase, C-terminal domain"/>
    <property type="match status" value="1"/>
</dbReference>
<dbReference type="InterPro" id="IPR003439">
    <property type="entry name" value="ABC_transporter-like_ATP-bd"/>
</dbReference>
<proteinExistence type="predicted"/>
<protein>
    <submittedName>
        <fullName evidence="5">ABC-F family ATP-binding cassette domain-containing protein</fullName>
    </submittedName>
</protein>
<dbReference type="EMBL" id="CP049742">
    <property type="protein sequence ID" value="QPC46629.1"/>
    <property type="molecule type" value="Genomic_DNA"/>
</dbReference>
<dbReference type="InterPro" id="IPR032781">
    <property type="entry name" value="ABC_tran_Xtn"/>
</dbReference>
<dbReference type="SUPFAM" id="SSF52540">
    <property type="entry name" value="P-loop containing nucleoside triphosphate hydrolases"/>
    <property type="match status" value="2"/>
</dbReference>
<dbReference type="Pfam" id="PF12848">
    <property type="entry name" value="ABC_tran_Xtn"/>
    <property type="match status" value="1"/>
</dbReference>
<dbReference type="InterPro" id="IPR032524">
    <property type="entry name" value="ABC_tran_C"/>
</dbReference>
<dbReference type="KEGG" id="mcui:G8O30_06470"/>
<dbReference type="InterPro" id="IPR037118">
    <property type="entry name" value="Val-tRNA_synth_C_sf"/>
</dbReference>
<dbReference type="Proteomes" id="UP000593626">
    <property type="component" value="Chromosome"/>
</dbReference>
<dbReference type="InterPro" id="IPR027417">
    <property type="entry name" value="P-loop_NTPase"/>
</dbReference>
<evidence type="ECO:0000259" key="4">
    <source>
        <dbReference type="PROSITE" id="PS50893"/>
    </source>
</evidence>
<evidence type="ECO:0000313" key="6">
    <source>
        <dbReference type="Proteomes" id="UP000593626"/>
    </source>
</evidence>
<keyword evidence="2" id="KW-0547">Nucleotide-binding</keyword>
<dbReference type="PANTHER" id="PTHR42855">
    <property type="entry name" value="ABC TRANSPORTER ATP-BINDING SUBUNIT"/>
    <property type="match status" value="1"/>
</dbReference>
<dbReference type="RefSeq" id="WP_239674159.1">
    <property type="nucleotide sequence ID" value="NZ_CP049742.1"/>
</dbReference>
<evidence type="ECO:0000256" key="2">
    <source>
        <dbReference type="ARBA" id="ARBA00022741"/>
    </source>
</evidence>
<dbReference type="Pfam" id="PF00005">
    <property type="entry name" value="ABC_tran"/>
    <property type="match status" value="2"/>
</dbReference>
<dbReference type="GO" id="GO:0005524">
    <property type="term" value="F:ATP binding"/>
    <property type="evidence" value="ECO:0007669"/>
    <property type="project" value="UniProtKB-KW"/>
</dbReference>
<dbReference type="InterPro" id="IPR017871">
    <property type="entry name" value="ABC_transporter-like_CS"/>
</dbReference>
<dbReference type="FunFam" id="3.40.50.300:FF:000011">
    <property type="entry name" value="Putative ABC transporter ATP-binding component"/>
    <property type="match status" value="1"/>
</dbReference>
<reference evidence="5 6" key="1">
    <citation type="submission" date="2019-07" db="EMBL/GenBank/DDBJ databases">
        <title>Genome sequence of 2 isolates from Red Sea Mangroves.</title>
        <authorList>
            <person name="Sefrji F."/>
            <person name="Michoud G."/>
            <person name="Merlino G."/>
            <person name="Daffonchio D."/>
        </authorList>
    </citation>
    <scope>NUCLEOTIDE SEQUENCE [LARGE SCALE GENOMIC DNA]</scope>
    <source>
        <strain evidence="5 6">R1DC41</strain>
    </source>
</reference>
<dbReference type="CDD" id="cd03221">
    <property type="entry name" value="ABCF_EF-3"/>
    <property type="match status" value="2"/>
</dbReference>